<evidence type="ECO:0000256" key="3">
    <source>
        <dbReference type="ARBA" id="ARBA00022679"/>
    </source>
</evidence>
<dbReference type="GO" id="GO:0000160">
    <property type="term" value="P:phosphorelay signal transduction system"/>
    <property type="evidence" value="ECO:0007669"/>
    <property type="project" value="UniProtKB-KW"/>
</dbReference>
<dbReference type="GO" id="GO:0004673">
    <property type="term" value="F:protein histidine kinase activity"/>
    <property type="evidence" value="ECO:0007669"/>
    <property type="project" value="UniProtKB-EC"/>
</dbReference>
<evidence type="ECO:0000256" key="8">
    <source>
        <dbReference type="PROSITE-ProRule" id="PRU00169"/>
    </source>
</evidence>
<dbReference type="PROSITE" id="PS50113">
    <property type="entry name" value="PAC"/>
    <property type="match status" value="1"/>
</dbReference>
<keyword evidence="8" id="KW-0597">Phosphoprotein</keyword>
<dbReference type="RefSeq" id="WP_020878255.1">
    <property type="nucleotide sequence ID" value="NZ_ATHJ01000109.1"/>
</dbReference>
<feature type="domain" description="Histidine kinase" evidence="9">
    <location>
        <begin position="312"/>
        <end position="569"/>
    </location>
</feature>
<dbReference type="Pfam" id="PF08448">
    <property type="entry name" value="PAS_4"/>
    <property type="match status" value="1"/>
</dbReference>
<feature type="modified residue" description="4-aspartylphosphate" evidence="8">
    <location>
        <position position="71"/>
    </location>
</feature>
<proteinExistence type="predicted"/>
<evidence type="ECO:0000259" key="11">
    <source>
        <dbReference type="PROSITE" id="PS50113"/>
    </source>
</evidence>
<gene>
    <name evidence="12" type="ORF">dsmv_3165</name>
</gene>
<keyword evidence="5 12" id="KW-0418">Kinase</keyword>
<dbReference type="InterPro" id="IPR005467">
    <property type="entry name" value="His_kinase_dom"/>
</dbReference>
<dbReference type="PROSITE" id="PS50110">
    <property type="entry name" value="RESPONSE_REGULATORY"/>
    <property type="match status" value="1"/>
</dbReference>
<evidence type="ECO:0000259" key="9">
    <source>
        <dbReference type="PROSITE" id="PS50109"/>
    </source>
</evidence>
<reference evidence="12 13" key="1">
    <citation type="journal article" date="2013" name="Genome Announc.">
        <title>Draft genome sequences for three mercury-methylating, sulfate-reducing bacteria.</title>
        <authorList>
            <person name="Brown S.D."/>
            <person name="Hurt R.A.Jr."/>
            <person name="Gilmour C.C."/>
            <person name="Elias D.A."/>
        </authorList>
    </citation>
    <scope>NUCLEOTIDE SEQUENCE [LARGE SCALE GENOMIC DNA]</scope>
    <source>
        <strain evidence="12 13">DSM 2059</strain>
    </source>
</reference>
<dbReference type="Pfam" id="PF00072">
    <property type="entry name" value="Response_reg"/>
    <property type="match status" value="1"/>
</dbReference>
<comment type="caution">
    <text evidence="12">The sequence shown here is derived from an EMBL/GenBank/DDBJ whole genome shotgun (WGS) entry which is preliminary data.</text>
</comment>
<dbReference type="InterPro" id="IPR004358">
    <property type="entry name" value="Sig_transdc_His_kin-like_C"/>
</dbReference>
<dbReference type="InterPro" id="IPR001789">
    <property type="entry name" value="Sig_transdc_resp-reg_receiver"/>
</dbReference>
<feature type="domain" description="PAC" evidence="11">
    <location>
        <begin position="246"/>
        <end position="299"/>
    </location>
</feature>
<dbReference type="eggNOG" id="COG4191">
    <property type="taxonomic scope" value="Bacteria"/>
</dbReference>
<dbReference type="InterPro" id="IPR000700">
    <property type="entry name" value="PAS-assoc_C"/>
</dbReference>
<organism evidence="12 13">
    <name type="scientific">Desulfococcus multivorans DSM 2059</name>
    <dbReference type="NCBI Taxonomy" id="1121405"/>
    <lineage>
        <taxon>Bacteria</taxon>
        <taxon>Pseudomonadati</taxon>
        <taxon>Thermodesulfobacteriota</taxon>
        <taxon>Desulfobacteria</taxon>
        <taxon>Desulfobacterales</taxon>
        <taxon>Desulfococcaceae</taxon>
        <taxon>Desulfococcus</taxon>
    </lineage>
</organism>
<evidence type="ECO:0000256" key="7">
    <source>
        <dbReference type="ARBA" id="ARBA00023012"/>
    </source>
</evidence>
<dbReference type="CDD" id="cd00130">
    <property type="entry name" value="PAS"/>
    <property type="match status" value="1"/>
</dbReference>
<sequence length="572" mass="62817">MIAHVDPAGGVARWGDTMETVQRILVVDDDPVVLKLISSILGKSYDTDVAESAAAAKDLLAACAYSLMLTDIQMPGETGEALIRFVRTAFPQTAVVVVSCVSETREAKHLIELGVYGYIVKPFTTHQILIATENALKRRELEMRRELDRKTLETAVNAKTAALATALNDLKQANQEMVELVSGITSIFIGLSPAMTVMQWNKTAEKVFNIPAARVLNRSFWDAPISWDWDPLRQAVERCTTSRLPVDLNDLVIRRPDGGNGFVGLRMTAIESDPEKPTGILVMGADITERKILEAQLTQAQKMEGIGQLAAGIAHEINTPIQYVGDNVRFMKDAFEIFLDVIQAYEKHNASDMRANRFDAASAGAGRVTAASELEYLVEEVPRAIEQTLEGISRISRIVRSMKAFSHPGAEEKIAVDINRALESTVSVSRNEWKYVAEIETDFDPTLPLVSCFPGELNQVFLNIIVNAAHAVEAFRGTSNDEKGCIRITTLNQGDAVEIRIGDTGGGVPEAIRDRIFEPFFTTKEVGKGTGQGLAIAYRIVTKKHQGTIRLETENGKGSVFVIRIPYGNQSR</sequence>
<dbReference type="SMART" id="SM00387">
    <property type="entry name" value="HATPase_c"/>
    <property type="match status" value="1"/>
</dbReference>
<dbReference type="InterPro" id="IPR011006">
    <property type="entry name" value="CheY-like_superfamily"/>
</dbReference>
<dbReference type="InterPro" id="IPR003594">
    <property type="entry name" value="HATPase_dom"/>
</dbReference>
<dbReference type="Gene3D" id="3.30.450.20">
    <property type="entry name" value="PAS domain"/>
    <property type="match status" value="1"/>
</dbReference>
<accession>S7US96</accession>
<dbReference type="NCBIfam" id="TIGR00229">
    <property type="entry name" value="sensory_box"/>
    <property type="match status" value="1"/>
</dbReference>
<dbReference type="InterPro" id="IPR000014">
    <property type="entry name" value="PAS"/>
</dbReference>
<dbReference type="SMART" id="SM00448">
    <property type="entry name" value="REC"/>
    <property type="match status" value="1"/>
</dbReference>
<keyword evidence="3" id="KW-0808">Transferase</keyword>
<dbReference type="Pfam" id="PF02518">
    <property type="entry name" value="HATPase_c"/>
    <property type="match status" value="1"/>
</dbReference>
<dbReference type="AlphaFoldDB" id="S7US96"/>
<dbReference type="OrthoDB" id="9769169at2"/>
<keyword evidence="6" id="KW-0067">ATP-binding</keyword>
<dbReference type="InterPro" id="IPR036890">
    <property type="entry name" value="HATPase_C_sf"/>
</dbReference>
<evidence type="ECO:0000256" key="6">
    <source>
        <dbReference type="ARBA" id="ARBA00022840"/>
    </source>
</evidence>
<evidence type="ECO:0000313" key="12">
    <source>
        <dbReference type="EMBL" id="EPR35173.1"/>
    </source>
</evidence>
<dbReference type="InterPro" id="IPR013656">
    <property type="entry name" value="PAS_4"/>
</dbReference>
<dbReference type="PRINTS" id="PR00344">
    <property type="entry name" value="BCTRLSENSOR"/>
</dbReference>
<evidence type="ECO:0000256" key="1">
    <source>
        <dbReference type="ARBA" id="ARBA00000085"/>
    </source>
</evidence>
<keyword evidence="4" id="KW-0547">Nucleotide-binding</keyword>
<dbReference type="Gene3D" id="3.30.565.10">
    <property type="entry name" value="Histidine kinase-like ATPase, C-terminal domain"/>
    <property type="match status" value="1"/>
</dbReference>
<dbReference type="EMBL" id="ATHJ01000109">
    <property type="protein sequence ID" value="EPR35173.1"/>
    <property type="molecule type" value="Genomic_DNA"/>
</dbReference>
<dbReference type="PROSITE" id="PS50109">
    <property type="entry name" value="HIS_KIN"/>
    <property type="match status" value="1"/>
</dbReference>
<dbReference type="CDD" id="cd00156">
    <property type="entry name" value="REC"/>
    <property type="match status" value="1"/>
</dbReference>
<evidence type="ECO:0000259" key="10">
    <source>
        <dbReference type="PROSITE" id="PS50110"/>
    </source>
</evidence>
<dbReference type="Proteomes" id="UP000014977">
    <property type="component" value="Unassembled WGS sequence"/>
</dbReference>
<dbReference type="SUPFAM" id="SSF52172">
    <property type="entry name" value="CheY-like"/>
    <property type="match status" value="1"/>
</dbReference>
<protein>
    <recommendedName>
        <fullName evidence="2">histidine kinase</fullName>
        <ecNumber evidence="2">2.7.13.3</ecNumber>
    </recommendedName>
</protein>
<evidence type="ECO:0000256" key="4">
    <source>
        <dbReference type="ARBA" id="ARBA00022741"/>
    </source>
</evidence>
<dbReference type="STRING" id="897.B2D07_09985"/>
<dbReference type="EC" id="2.7.13.3" evidence="2"/>
<dbReference type="Gene3D" id="1.10.287.130">
    <property type="match status" value="1"/>
</dbReference>
<dbReference type="PANTHER" id="PTHR43065">
    <property type="entry name" value="SENSOR HISTIDINE KINASE"/>
    <property type="match status" value="1"/>
</dbReference>
<comment type="catalytic activity">
    <reaction evidence="1">
        <text>ATP + protein L-histidine = ADP + protein N-phospho-L-histidine.</text>
        <dbReference type="EC" id="2.7.13.3"/>
    </reaction>
</comment>
<name>S7US96_DESML</name>
<dbReference type="SUPFAM" id="SSF55874">
    <property type="entry name" value="ATPase domain of HSP90 chaperone/DNA topoisomerase II/histidine kinase"/>
    <property type="match status" value="1"/>
</dbReference>
<keyword evidence="7" id="KW-0902">Two-component regulatory system</keyword>
<evidence type="ECO:0000313" key="13">
    <source>
        <dbReference type="Proteomes" id="UP000014977"/>
    </source>
</evidence>
<dbReference type="InterPro" id="IPR035965">
    <property type="entry name" value="PAS-like_dom_sf"/>
</dbReference>
<evidence type="ECO:0000256" key="2">
    <source>
        <dbReference type="ARBA" id="ARBA00012438"/>
    </source>
</evidence>
<evidence type="ECO:0000256" key="5">
    <source>
        <dbReference type="ARBA" id="ARBA00022777"/>
    </source>
</evidence>
<dbReference type="Gene3D" id="3.40.50.2300">
    <property type="match status" value="1"/>
</dbReference>
<dbReference type="SUPFAM" id="SSF55785">
    <property type="entry name" value="PYP-like sensor domain (PAS domain)"/>
    <property type="match status" value="1"/>
</dbReference>
<dbReference type="PANTHER" id="PTHR43065:SF46">
    <property type="entry name" value="C4-DICARBOXYLATE TRANSPORT SENSOR PROTEIN DCTB"/>
    <property type="match status" value="1"/>
</dbReference>
<keyword evidence="13" id="KW-1185">Reference proteome</keyword>
<dbReference type="GO" id="GO:0005524">
    <property type="term" value="F:ATP binding"/>
    <property type="evidence" value="ECO:0007669"/>
    <property type="project" value="UniProtKB-KW"/>
</dbReference>
<feature type="domain" description="Response regulatory" evidence="10">
    <location>
        <begin position="23"/>
        <end position="136"/>
    </location>
</feature>